<dbReference type="PANTHER" id="PTHR43792">
    <property type="entry name" value="GNAT FAMILY, PUTATIVE (AFU_ORTHOLOGUE AFUA_3G00765)-RELATED-RELATED"/>
    <property type="match status" value="1"/>
</dbReference>
<dbReference type="SUPFAM" id="SSF55729">
    <property type="entry name" value="Acyl-CoA N-acyltransferases (Nat)"/>
    <property type="match status" value="1"/>
</dbReference>
<evidence type="ECO:0000259" key="1">
    <source>
        <dbReference type="PROSITE" id="PS51186"/>
    </source>
</evidence>
<protein>
    <submittedName>
        <fullName evidence="2">Protein N-acetyltransferase, RimJ/RimL family</fullName>
    </submittedName>
</protein>
<dbReference type="Proteomes" id="UP000192360">
    <property type="component" value="Unassembled WGS sequence"/>
</dbReference>
<dbReference type="InterPro" id="IPR051531">
    <property type="entry name" value="N-acetyltransferase"/>
</dbReference>
<dbReference type="PROSITE" id="PS51186">
    <property type="entry name" value="GNAT"/>
    <property type="match status" value="1"/>
</dbReference>
<dbReference type="Gene3D" id="3.40.630.30">
    <property type="match status" value="1"/>
</dbReference>
<accession>A0A1W2CEF2</accession>
<dbReference type="Pfam" id="PF13302">
    <property type="entry name" value="Acetyltransf_3"/>
    <property type="match status" value="1"/>
</dbReference>
<dbReference type="AlphaFoldDB" id="A0A1W2CEF2"/>
<proteinExistence type="predicted"/>
<dbReference type="PANTHER" id="PTHR43792:SF1">
    <property type="entry name" value="N-ACETYLTRANSFERASE DOMAIN-CONTAINING PROTEIN"/>
    <property type="match status" value="1"/>
</dbReference>
<dbReference type="RefSeq" id="WP_084062764.1">
    <property type="nucleotide sequence ID" value="NZ_FWXO01000006.1"/>
</dbReference>
<reference evidence="2 3" key="1">
    <citation type="submission" date="2017-04" db="EMBL/GenBank/DDBJ databases">
        <authorList>
            <person name="Afonso C.L."/>
            <person name="Miller P.J."/>
            <person name="Scott M.A."/>
            <person name="Spackman E."/>
            <person name="Goraichik I."/>
            <person name="Dimitrov K.M."/>
            <person name="Suarez D.L."/>
            <person name="Swayne D.E."/>
        </authorList>
    </citation>
    <scope>NUCLEOTIDE SEQUENCE [LARGE SCALE GENOMIC DNA]</scope>
    <source>
        <strain evidence="2 3">DSM 21164</strain>
    </source>
</reference>
<dbReference type="InterPro" id="IPR016181">
    <property type="entry name" value="Acyl_CoA_acyltransferase"/>
</dbReference>
<evidence type="ECO:0000313" key="2">
    <source>
        <dbReference type="EMBL" id="SMC83657.1"/>
    </source>
</evidence>
<organism evidence="2 3">
    <name type="scientific">Cellulophaga tyrosinoxydans</name>
    <dbReference type="NCBI Taxonomy" id="504486"/>
    <lineage>
        <taxon>Bacteria</taxon>
        <taxon>Pseudomonadati</taxon>
        <taxon>Bacteroidota</taxon>
        <taxon>Flavobacteriia</taxon>
        <taxon>Flavobacteriales</taxon>
        <taxon>Flavobacteriaceae</taxon>
        <taxon>Cellulophaga</taxon>
    </lineage>
</organism>
<dbReference type="OrthoDB" id="9798081at2"/>
<name>A0A1W2CEF2_9FLAO</name>
<evidence type="ECO:0000313" key="3">
    <source>
        <dbReference type="Proteomes" id="UP000192360"/>
    </source>
</evidence>
<dbReference type="EMBL" id="FWXO01000006">
    <property type="protein sequence ID" value="SMC83657.1"/>
    <property type="molecule type" value="Genomic_DNA"/>
</dbReference>
<dbReference type="InterPro" id="IPR000182">
    <property type="entry name" value="GNAT_dom"/>
</dbReference>
<dbReference type="GO" id="GO:0016747">
    <property type="term" value="F:acyltransferase activity, transferring groups other than amino-acyl groups"/>
    <property type="evidence" value="ECO:0007669"/>
    <property type="project" value="InterPro"/>
</dbReference>
<keyword evidence="2" id="KW-0808">Transferase</keyword>
<keyword evidence="3" id="KW-1185">Reference proteome</keyword>
<dbReference type="STRING" id="504486.SAMN05660703_2927"/>
<sequence length="171" mass="19314">MKILDTTRLTLREFILTDTNFILDLVNAPNWLKFIGNRGIKTNKEAEEYLLTGPLKSYATHGYGLWLVALKNTNIPIGMCGFLKRDYLKNPDIGFAILPDYEGLGYTYEAAIAAIHYGKNNLKLNPILGITTEDNYKSRNLLEKIGLSEVDTIKLEPDQKELLVFSTEVAE</sequence>
<feature type="domain" description="N-acetyltransferase" evidence="1">
    <location>
        <begin position="9"/>
        <end position="168"/>
    </location>
</feature>
<gene>
    <name evidence="2" type="ORF">SAMN05660703_2927</name>
</gene>